<dbReference type="GO" id="GO:0016628">
    <property type="term" value="F:oxidoreductase activity, acting on the CH-CH group of donors, NAD or NADP as acceptor"/>
    <property type="evidence" value="ECO:0007669"/>
    <property type="project" value="UniProtKB-ARBA"/>
</dbReference>
<dbReference type="CDD" id="cd02933">
    <property type="entry name" value="OYE_like_FMN"/>
    <property type="match status" value="1"/>
</dbReference>
<dbReference type="InterPro" id="IPR013785">
    <property type="entry name" value="Aldolase_TIM"/>
</dbReference>
<dbReference type="EMBL" id="ABLD01000019">
    <property type="protein sequence ID" value="EDT08285.1"/>
    <property type="molecule type" value="Genomic_DNA"/>
</dbReference>
<comment type="cofactor">
    <cofactor evidence="1">
        <name>FMN</name>
        <dbReference type="ChEBI" id="CHEBI:58210"/>
    </cofactor>
</comment>
<dbReference type="InterPro" id="IPR045247">
    <property type="entry name" value="Oye-like"/>
</dbReference>
<keyword evidence="3" id="KW-0560">Oxidoreductase</keyword>
<dbReference type="Gene3D" id="3.20.20.70">
    <property type="entry name" value="Aldolase class I"/>
    <property type="match status" value="1"/>
</dbReference>
<evidence type="ECO:0000256" key="3">
    <source>
        <dbReference type="ARBA" id="ARBA00023002"/>
    </source>
</evidence>
<dbReference type="Pfam" id="PF00724">
    <property type="entry name" value="Oxidored_FMN"/>
    <property type="match status" value="1"/>
</dbReference>
<dbReference type="SUPFAM" id="SSF51395">
    <property type="entry name" value="FMN-linked oxidoreductases"/>
    <property type="match status" value="1"/>
</dbReference>
<dbReference type="AlphaFoldDB" id="B1G6K6"/>
<dbReference type="GO" id="GO:0010181">
    <property type="term" value="F:FMN binding"/>
    <property type="evidence" value="ECO:0007669"/>
    <property type="project" value="InterPro"/>
</dbReference>
<reference evidence="5 6" key="1">
    <citation type="submission" date="2008-03" db="EMBL/GenBank/DDBJ databases">
        <title>Sequencing of the draft genome and assembly of Burkholderia graminis C4D1M.</title>
        <authorList>
            <consortium name="US DOE Joint Genome Institute (JGI-PGF)"/>
            <person name="Copeland A."/>
            <person name="Lucas S."/>
            <person name="Lapidus A."/>
            <person name="Glavina del Rio T."/>
            <person name="Dalin E."/>
            <person name="Tice H."/>
            <person name="Bruce D."/>
            <person name="Goodwin L."/>
            <person name="Pitluck S."/>
            <person name="Larimer F."/>
            <person name="Land M.L."/>
            <person name="Hauser L."/>
            <person name="Tiedje J."/>
            <person name="Richardson P."/>
        </authorList>
    </citation>
    <scope>NUCLEOTIDE SEQUENCE [LARGE SCALE GENOMIC DNA]</scope>
    <source>
        <strain evidence="6">ATCC 700544 / DSM 17151 / LMG 18924 / NCIMB 13744 / C4D1M</strain>
    </source>
</reference>
<evidence type="ECO:0000256" key="1">
    <source>
        <dbReference type="ARBA" id="ARBA00001917"/>
    </source>
</evidence>
<dbReference type="RefSeq" id="WP_006051538.1">
    <property type="nucleotide sequence ID" value="NZ_ABLD01000019.1"/>
</dbReference>
<comment type="similarity">
    <text evidence="2">Belongs to the NADH:flavin oxidoreductase/NADH oxidase family.</text>
</comment>
<gene>
    <name evidence="5" type="ORF">BgramDRAFT_4967</name>
</gene>
<dbReference type="PANTHER" id="PTHR22893">
    <property type="entry name" value="NADH OXIDOREDUCTASE-RELATED"/>
    <property type="match status" value="1"/>
</dbReference>
<dbReference type="InterPro" id="IPR001155">
    <property type="entry name" value="OxRdtase_FMN_N"/>
</dbReference>
<evidence type="ECO:0000256" key="2">
    <source>
        <dbReference type="ARBA" id="ARBA00005979"/>
    </source>
</evidence>
<dbReference type="Proteomes" id="UP000005045">
    <property type="component" value="Unassembled WGS sequence"/>
</dbReference>
<keyword evidence="6" id="KW-1185">Reference proteome</keyword>
<comment type="caution">
    <text evidence="5">The sequence shown here is derived from an EMBL/GenBank/DDBJ whole genome shotgun (WGS) entry which is preliminary data.</text>
</comment>
<feature type="domain" description="NADH:flavin oxidoreductase/NADH oxidase N-terminal" evidence="4">
    <location>
        <begin position="4"/>
        <end position="341"/>
    </location>
</feature>
<dbReference type="PANTHER" id="PTHR22893:SF98">
    <property type="entry name" value="OXIDOREDUCTASE"/>
    <property type="match status" value="1"/>
</dbReference>
<evidence type="ECO:0000313" key="6">
    <source>
        <dbReference type="Proteomes" id="UP000005045"/>
    </source>
</evidence>
<dbReference type="GO" id="GO:0005829">
    <property type="term" value="C:cytosol"/>
    <property type="evidence" value="ECO:0007669"/>
    <property type="project" value="UniProtKB-ARBA"/>
</dbReference>
<protein>
    <submittedName>
        <fullName evidence="5">NADH:flavin oxidoreductase/NADH oxidase</fullName>
    </submittedName>
</protein>
<organism evidence="5 6">
    <name type="scientific">Paraburkholderia graminis (strain ATCC 700544 / DSM 17151 / LMG 18924 / NCIMB 13744 / C4D1M)</name>
    <dbReference type="NCBI Taxonomy" id="396598"/>
    <lineage>
        <taxon>Bacteria</taxon>
        <taxon>Pseudomonadati</taxon>
        <taxon>Pseudomonadota</taxon>
        <taxon>Betaproteobacteria</taxon>
        <taxon>Burkholderiales</taxon>
        <taxon>Burkholderiaceae</taxon>
        <taxon>Paraburkholderia</taxon>
    </lineage>
</organism>
<evidence type="ECO:0000313" key="5">
    <source>
        <dbReference type="EMBL" id="EDT08285.1"/>
    </source>
</evidence>
<sequence>MPEQLFSPLRVGNIQLEHRVVMAPLTRMRAKDPGRTPHQLNAEYYGQRASAGGLIVSEGSPVSETAHGLPATPGIYTSEQVAGWQKVTDAVHQKGGRIFLQLWHVGRISHRSHQPRDARPVAPSGIAASGYGMSADFQCVAYEEPRALSTKEVAAVVQDFVNAARNAMAAGFDGIEIHAANGYLIEQFLHDRTNQRTDAYGGSVENRCRFAIEVAEAVTEVWGEDRVGIRLSPFGTANDSGGTDPVSLYTYLIRRLASLNLAYLHLVEPRASGAGQAEVDHKDVPSASQLFRPVWPRVLIAAGNYTRDGALAAIESGHADAIAFGRLFIANPDLPLRLKCDARLNRYNRATFYGGHAGGYTDYPFLSQGEGVV</sequence>
<dbReference type="OrthoDB" id="8985337at2"/>
<evidence type="ECO:0000259" key="4">
    <source>
        <dbReference type="Pfam" id="PF00724"/>
    </source>
</evidence>
<proteinExistence type="inferred from homology"/>
<accession>B1G6K6</accession>
<name>B1G6K6_PARG4</name>
<dbReference type="FunFam" id="3.20.20.70:FF:000059">
    <property type="entry name" value="N-ethylmaleimide reductase, FMN-linked"/>
    <property type="match status" value="1"/>
</dbReference>